<dbReference type="AlphaFoldDB" id="A0A011UHW1"/>
<accession>A0A011UHW1</accession>
<feature type="transmembrane region" description="Helical" evidence="1">
    <location>
        <begin position="180"/>
        <end position="207"/>
    </location>
</feature>
<feature type="transmembrane region" description="Helical" evidence="1">
    <location>
        <begin position="74"/>
        <end position="101"/>
    </location>
</feature>
<organism evidence="2 3">
    <name type="scientific">Ruminococcus albus SY3</name>
    <dbReference type="NCBI Taxonomy" id="1341156"/>
    <lineage>
        <taxon>Bacteria</taxon>
        <taxon>Bacillati</taxon>
        <taxon>Bacillota</taxon>
        <taxon>Clostridia</taxon>
        <taxon>Eubacteriales</taxon>
        <taxon>Oscillospiraceae</taxon>
        <taxon>Ruminococcus</taxon>
    </lineage>
</organism>
<dbReference type="RefSeq" id="WP_037287217.1">
    <property type="nucleotide sequence ID" value="NZ_JEOB01000002.1"/>
</dbReference>
<proteinExistence type="predicted"/>
<gene>
    <name evidence="2" type="ORF">RASY3_09280</name>
</gene>
<evidence type="ECO:0000313" key="3">
    <source>
        <dbReference type="Proteomes" id="UP000021369"/>
    </source>
</evidence>
<protein>
    <submittedName>
        <fullName evidence="2">Uncharacterized protein</fullName>
    </submittedName>
</protein>
<feature type="transmembrane region" description="Helical" evidence="1">
    <location>
        <begin position="33"/>
        <end position="54"/>
    </location>
</feature>
<keyword evidence="1" id="KW-0472">Membrane</keyword>
<feature type="transmembrane region" description="Helical" evidence="1">
    <location>
        <begin position="9"/>
        <end position="27"/>
    </location>
</feature>
<keyword evidence="1" id="KW-0812">Transmembrane</keyword>
<name>A0A011UHW1_RUMAL</name>
<comment type="caution">
    <text evidence="2">The sequence shown here is derived from an EMBL/GenBank/DDBJ whole genome shotgun (WGS) entry which is preliminary data.</text>
</comment>
<keyword evidence="3" id="KW-1185">Reference proteome</keyword>
<reference evidence="2 3" key="1">
    <citation type="submission" date="2013-06" db="EMBL/GenBank/DDBJ databases">
        <title>Rumen cellulosomics: divergent fiber-degrading strategies revealed by comparative genome-wide analysis of six Ruminococcal strains.</title>
        <authorList>
            <person name="Dassa B."/>
            <person name="Borovok I."/>
            <person name="Lamed R."/>
            <person name="Flint H."/>
            <person name="Yeoman C.J."/>
            <person name="White B."/>
            <person name="Bayer E.A."/>
        </authorList>
    </citation>
    <scope>NUCLEOTIDE SEQUENCE [LARGE SCALE GENOMIC DNA]</scope>
    <source>
        <strain evidence="2 3">SY3</strain>
    </source>
</reference>
<feature type="transmembrane region" description="Helical" evidence="1">
    <location>
        <begin position="113"/>
        <end position="137"/>
    </location>
</feature>
<sequence length="212" mass="23334">MVKSIVKTVINAIWVILVCLEISRVIAPSQAVGYILIVIYMGTLIITRPMRPLIKAIRKPDINIPIDRQASNKIYSITLLAIKIILLIACIGIIISGVILYKIIFLRSLAGKIHVLCIYWAFLASSIQLGVNANIAIMPKLNEKAQKCCYYVAYLGVLVGVTISIQSGFAPILFSMNEDLISITTIQSVLLLIGFISFGISVGRILLTFIKK</sequence>
<dbReference type="OrthoDB" id="9993064at2"/>
<keyword evidence="1" id="KW-1133">Transmembrane helix</keyword>
<feature type="transmembrane region" description="Helical" evidence="1">
    <location>
        <begin position="149"/>
        <end position="174"/>
    </location>
</feature>
<dbReference type="PATRIC" id="fig|1341156.4.peg.1154"/>
<dbReference type="EMBL" id="JEOB01000002">
    <property type="protein sequence ID" value="EXM40279.1"/>
    <property type="molecule type" value="Genomic_DNA"/>
</dbReference>
<dbReference type="Proteomes" id="UP000021369">
    <property type="component" value="Unassembled WGS sequence"/>
</dbReference>
<evidence type="ECO:0000256" key="1">
    <source>
        <dbReference type="SAM" id="Phobius"/>
    </source>
</evidence>
<evidence type="ECO:0000313" key="2">
    <source>
        <dbReference type="EMBL" id="EXM40279.1"/>
    </source>
</evidence>